<dbReference type="Proteomes" id="UP001386955">
    <property type="component" value="Unassembled WGS sequence"/>
</dbReference>
<dbReference type="AlphaFoldDB" id="A0AAN9SQN1"/>
<dbReference type="EMBL" id="JAYMYS010000003">
    <property type="protein sequence ID" value="KAK7401883.1"/>
    <property type="molecule type" value="Genomic_DNA"/>
</dbReference>
<evidence type="ECO:0000313" key="1">
    <source>
        <dbReference type="EMBL" id="KAK7401883.1"/>
    </source>
</evidence>
<keyword evidence="2" id="KW-1185">Reference proteome</keyword>
<sequence length="118" mass="13078">MRGVYLMVIISYPPLPNRRALSEFASVNCLLELDDDVVLSNTNSNGNVKHSKEVLETNSFFESSSFAANLPLVKIVTTFEILACHQAVVHGFFCISTAILSSTIDEDDASYARSWIFL</sequence>
<proteinExistence type="predicted"/>
<organism evidence="1 2">
    <name type="scientific">Psophocarpus tetragonolobus</name>
    <name type="common">Winged bean</name>
    <name type="synonym">Dolichos tetragonolobus</name>
    <dbReference type="NCBI Taxonomy" id="3891"/>
    <lineage>
        <taxon>Eukaryota</taxon>
        <taxon>Viridiplantae</taxon>
        <taxon>Streptophyta</taxon>
        <taxon>Embryophyta</taxon>
        <taxon>Tracheophyta</taxon>
        <taxon>Spermatophyta</taxon>
        <taxon>Magnoliopsida</taxon>
        <taxon>eudicotyledons</taxon>
        <taxon>Gunneridae</taxon>
        <taxon>Pentapetalae</taxon>
        <taxon>rosids</taxon>
        <taxon>fabids</taxon>
        <taxon>Fabales</taxon>
        <taxon>Fabaceae</taxon>
        <taxon>Papilionoideae</taxon>
        <taxon>50 kb inversion clade</taxon>
        <taxon>NPAAA clade</taxon>
        <taxon>indigoferoid/millettioid clade</taxon>
        <taxon>Phaseoleae</taxon>
        <taxon>Psophocarpus</taxon>
    </lineage>
</organism>
<gene>
    <name evidence="1" type="ORF">VNO78_13720</name>
</gene>
<accession>A0AAN9SQN1</accession>
<comment type="caution">
    <text evidence="1">The sequence shown here is derived from an EMBL/GenBank/DDBJ whole genome shotgun (WGS) entry which is preliminary data.</text>
</comment>
<reference evidence="1 2" key="1">
    <citation type="submission" date="2024-01" db="EMBL/GenBank/DDBJ databases">
        <title>The genomes of 5 underutilized Papilionoideae crops provide insights into root nodulation and disease resistanc.</title>
        <authorList>
            <person name="Jiang F."/>
        </authorList>
    </citation>
    <scope>NUCLEOTIDE SEQUENCE [LARGE SCALE GENOMIC DNA]</scope>
    <source>
        <strain evidence="1">DUOXIRENSHENG_FW03</strain>
        <tissue evidence="1">Leaves</tissue>
    </source>
</reference>
<evidence type="ECO:0000313" key="2">
    <source>
        <dbReference type="Proteomes" id="UP001386955"/>
    </source>
</evidence>
<protein>
    <submittedName>
        <fullName evidence="1">Uncharacterized protein</fullName>
    </submittedName>
</protein>
<name>A0AAN9SQN1_PSOTE</name>